<dbReference type="Proteomes" id="UP000095042">
    <property type="component" value="Unassembled WGS sequence"/>
</dbReference>
<dbReference type="AlphaFoldDB" id="A0A1E3WCV2"/>
<reference evidence="2 3" key="1">
    <citation type="journal article" date="2016" name="Environ. Microbiol.">
        <title>New Methyloceanibacter diversity from North Sea sediments includes methanotroph containing solely the soluble methane monooxygenase.</title>
        <authorList>
            <person name="Vekeman B."/>
            <person name="Kerckhof F.M."/>
            <person name="Cremers G."/>
            <person name="de Vos P."/>
            <person name="Vandamme P."/>
            <person name="Boon N."/>
            <person name="Op den Camp H.J."/>
            <person name="Heylen K."/>
        </authorList>
    </citation>
    <scope>NUCLEOTIDE SEQUENCE [LARGE SCALE GENOMIC DNA]</scope>
    <source>
        <strain evidence="2 3">R-67177</strain>
    </source>
</reference>
<sequence length="167" mass="18088">MDDAFDGPDATPLTIGDLATIAPEDWPRLTFQPHTTAIRLTFTTNAVEIWSALKDGISPPAPARQPEPQALIVWRQDDMARFRPLAAEEAMMWDETVHGVRFGVLCEMLATFAGEEDAALRAATYVKTWIDSGMLTGCESQQPLGEAQSGAPSFGAGNRASVRPVSQ</sequence>
<proteinExistence type="predicted"/>
<evidence type="ECO:0000313" key="3">
    <source>
        <dbReference type="Proteomes" id="UP000095042"/>
    </source>
</evidence>
<dbReference type="RefSeq" id="WP_193427010.1">
    <property type="nucleotide sequence ID" value="NZ_LPWD01000077.1"/>
</dbReference>
<evidence type="ECO:0000256" key="1">
    <source>
        <dbReference type="SAM" id="MobiDB-lite"/>
    </source>
</evidence>
<dbReference type="EMBL" id="LPWD01000077">
    <property type="protein sequence ID" value="ODS03628.1"/>
    <property type="molecule type" value="Genomic_DNA"/>
</dbReference>
<name>A0A1E3WCV2_9HYPH</name>
<gene>
    <name evidence="2" type="ORF">AUC71_08710</name>
</gene>
<feature type="region of interest" description="Disordered" evidence="1">
    <location>
        <begin position="141"/>
        <end position="167"/>
    </location>
</feature>
<comment type="caution">
    <text evidence="2">The sequence shown here is derived from an EMBL/GenBank/DDBJ whole genome shotgun (WGS) entry which is preliminary data.</text>
</comment>
<protein>
    <submittedName>
        <fullName evidence="2">Uncharacterized protein</fullName>
    </submittedName>
</protein>
<evidence type="ECO:0000313" key="2">
    <source>
        <dbReference type="EMBL" id="ODS03628.1"/>
    </source>
</evidence>
<accession>A0A1E3WCV2</accession>
<keyword evidence="3" id="KW-1185">Reference proteome</keyword>
<organism evidence="2 3">
    <name type="scientific">Methyloceanibacter marginalis</name>
    <dbReference type="NCBI Taxonomy" id="1774971"/>
    <lineage>
        <taxon>Bacteria</taxon>
        <taxon>Pseudomonadati</taxon>
        <taxon>Pseudomonadota</taxon>
        <taxon>Alphaproteobacteria</taxon>
        <taxon>Hyphomicrobiales</taxon>
        <taxon>Hyphomicrobiaceae</taxon>
        <taxon>Methyloceanibacter</taxon>
    </lineage>
</organism>